<evidence type="ECO:0000256" key="5">
    <source>
        <dbReference type="ARBA" id="ARBA00022960"/>
    </source>
</evidence>
<dbReference type="RefSeq" id="WP_007572357.1">
    <property type="nucleotide sequence ID" value="NZ_BPTS01000002.1"/>
</dbReference>
<dbReference type="HOGENOM" id="CLU_125324_0_0_10"/>
<feature type="transmembrane region" description="Helical" evidence="8">
    <location>
        <begin position="139"/>
        <end position="160"/>
    </location>
</feature>
<dbReference type="AlphaFoldDB" id="F8N9F9"/>
<keyword evidence="7 8" id="KW-0472">Membrane</keyword>
<comment type="subcellular location">
    <subcellularLocation>
        <location evidence="1">Cell membrane</location>
        <topology evidence="1">Multi-pass membrane protein</topology>
    </subcellularLocation>
</comment>
<feature type="transmembrane region" description="Helical" evidence="8">
    <location>
        <begin position="113"/>
        <end position="133"/>
    </location>
</feature>
<keyword evidence="4 8" id="KW-0812">Transmembrane</keyword>
<proteinExistence type="inferred from homology"/>
<dbReference type="InterPro" id="IPR007227">
    <property type="entry name" value="Cell_shape_determining_MreD"/>
</dbReference>
<dbReference type="GO" id="GO:0008360">
    <property type="term" value="P:regulation of cell shape"/>
    <property type="evidence" value="ECO:0007669"/>
    <property type="project" value="UniProtKB-KW"/>
</dbReference>
<evidence type="ECO:0000256" key="6">
    <source>
        <dbReference type="ARBA" id="ARBA00022989"/>
    </source>
</evidence>
<accession>F8N9F9</accession>
<protein>
    <submittedName>
        <fullName evidence="9">Rod shape-determining protein MreD</fullName>
    </submittedName>
</protein>
<name>F8N9F9_9BACT</name>
<feature type="transmembrane region" description="Helical" evidence="8">
    <location>
        <begin position="51"/>
        <end position="67"/>
    </location>
</feature>
<comment type="similarity">
    <text evidence="2">Belongs to the MreD family.</text>
</comment>
<dbReference type="EMBL" id="GL945017">
    <property type="protein sequence ID" value="EGN55673.1"/>
    <property type="molecule type" value="Genomic_DNA"/>
</dbReference>
<reference evidence="10" key="1">
    <citation type="journal article" date="2011" name="Stand. Genomic Sci.">
        <title>Non-contiguous finished genome sequence of the opportunistic oral pathogen Prevotella multisaccharivorax type strain (PPPA20).</title>
        <authorList>
            <person name="Pati A."/>
            <person name="Gronow S."/>
            <person name="Lu M."/>
            <person name="Lapidus A."/>
            <person name="Nolan M."/>
            <person name="Lucas S."/>
            <person name="Hammon N."/>
            <person name="Deshpande S."/>
            <person name="Cheng J.F."/>
            <person name="Tapia R."/>
            <person name="Han C."/>
            <person name="Goodwin L."/>
            <person name="Pitluck S."/>
            <person name="Liolios K."/>
            <person name="Pagani I."/>
            <person name="Mavromatis K."/>
            <person name="Mikhailova N."/>
            <person name="Huntemann M."/>
            <person name="Chen A."/>
            <person name="Palaniappan K."/>
            <person name="Land M."/>
            <person name="Hauser L."/>
            <person name="Detter J.C."/>
            <person name="Brambilla E.M."/>
            <person name="Rohde M."/>
            <person name="Goker M."/>
            <person name="Woyke T."/>
            <person name="Bristow J."/>
            <person name="Eisen J.A."/>
            <person name="Markowitz V."/>
            <person name="Hugenholtz P."/>
            <person name="Kyrpides N.C."/>
            <person name="Klenk H.P."/>
            <person name="Ivanova N."/>
        </authorList>
    </citation>
    <scope>NUCLEOTIDE SEQUENCE [LARGE SCALE GENOMIC DNA]</scope>
    <source>
        <strain evidence="10">DSM 17128</strain>
    </source>
</reference>
<evidence type="ECO:0000256" key="2">
    <source>
        <dbReference type="ARBA" id="ARBA00007776"/>
    </source>
</evidence>
<evidence type="ECO:0000313" key="10">
    <source>
        <dbReference type="Proteomes" id="UP000002772"/>
    </source>
</evidence>
<sequence length="166" mass="18849">MNIDFLKRLLLFFGLMLLQALVLNRVHLFGVATPLLYVYFAISFQRGTPKWSMLIWCFLLGLGIDVFSNTPGLAAGSMTLVAALQPYALELFIQRDDENNVVPCIKALGISKFSLFALLLTFIYCVVFFSLETFTFFNWLQWLLSVCSSTALTLLLVLVCDNLRRE</sequence>
<organism evidence="9 10">
    <name type="scientific">Hallella multisaccharivorax DSM 17128</name>
    <dbReference type="NCBI Taxonomy" id="688246"/>
    <lineage>
        <taxon>Bacteria</taxon>
        <taxon>Pseudomonadati</taxon>
        <taxon>Bacteroidota</taxon>
        <taxon>Bacteroidia</taxon>
        <taxon>Bacteroidales</taxon>
        <taxon>Prevotellaceae</taxon>
        <taxon>Hallella</taxon>
    </lineage>
</organism>
<keyword evidence="5" id="KW-0133">Cell shape</keyword>
<evidence type="ECO:0000256" key="3">
    <source>
        <dbReference type="ARBA" id="ARBA00022475"/>
    </source>
</evidence>
<keyword evidence="10" id="KW-1185">Reference proteome</keyword>
<dbReference type="eggNOG" id="ENOG50315DF">
    <property type="taxonomic scope" value="Bacteria"/>
</dbReference>
<keyword evidence="3" id="KW-1003">Cell membrane</keyword>
<evidence type="ECO:0000256" key="7">
    <source>
        <dbReference type="ARBA" id="ARBA00023136"/>
    </source>
</evidence>
<evidence type="ECO:0000256" key="4">
    <source>
        <dbReference type="ARBA" id="ARBA00022692"/>
    </source>
</evidence>
<dbReference type="NCBIfam" id="TIGR03426">
    <property type="entry name" value="shape_MreD"/>
    <property type="match status" value="1"/>
</dbReference>
<dbReference type="OrthoDB" id="1132160at2"/>
<gene>
    <name evidence="9" type="ORF">Premu_0187</name>
</gene>
<evidence type="ECO:0000256" key="1">
    <source>
        <dbReference type="ARBA" id="ARBA00004651"/>
    </source>
</evidence>
<evidence type="ECO:0000313" key="9">
    <source>
        <dbReference type="EMBL" id="EGN55673.1"/>
    </source>
</evidence>
<dbReference type="Proteomes" id="UP000002772">
    <property type="component" value="Unassembled WGS sequence"/>
</dbReference>
<feature type="transmembrane region" description="Helical" evidence="8">
    <location>
        <begin position="12"/>
        <end position="39"/>
    </location>
</feature>
<dbReference type="STRING" id="688246.Premu_0187"/>
<keyword evidence="6 8" id="KW-1133">Transmembrane helix</keyword>
<evidence type="ECO:0000256" key="8">
    <source>
        <dbReference type="SAM" id="Phobius"/>
    </source>
</evidence>
<dbReference type="GO" id="GO:0005886">
    <property type="term" value="C:plasma membrane"/>
    <property type="evidence" value="ECO:0007669"/>
    <property type="project" value="UniProtKB-SubCell"/>
</dbReference>